<proteinExistence type="predicted"/>
<dbReference type="Proteomes" id="UP001221189">
    <property type="component" value="Unassembled WGS sequence"/>
</dbReference>
<keyword evidence="1" id="KW-0489">Methyltransferase</keyword>
<organism evidence="1 2">
    <name type="scientific">Roseateles albus</name>
    <dbReference type="NCBI Taxonomy" id="2987525"/>
    <lineage>
        <taxon>Bacteria</taxon>
        <taxon>Pseudomonadati</taxon>
        <taxon>Pseudomonadota</taxon>
        <taxon>Betaproteobacteria</taxon>
        <taxon>Burkholderiales</taxon>
        <taxon>Sphaerotilaceae</taxon>
        <taxon>Roseateles</taxon>
    </lineage>
</organism>
<evidence type="ECO:0000313" key="1">
    <source>
        <dbReference type="EMBL" id="MDC8773794.1"/>
    </source>
</evidence>
<keyword evidence="1" id="KW-0966">Cell projection</keyword>
<accession>A0ABT5KJV0</accession>
<reference evidence="1 2" key="1">
    <citation type="submission" date="2022-10" db="EMBL/GenBank/DDBJ databases">
        <title>Paucibacter sp. hw1 Genome sequencing.</title>
        <authorList>
            <person name="Park S."/>
        </authorList>
    </citation>
    <scope>NUCLEOTIDE SEQUENCE [LARGE SCALE GENOMIC DNA]</scope>
    <source>
        <strain evidence="2">hw1</strain>
    </source>
</reference>
<keyword evidence="2" id="KW-1185">Reference proteome</keyword>
<gene>
    <name evidence="1" type="primary">fliB</name>
    <name evidence="1" type="ORF">PRZ03_19650</name>
</gene>
<dbReference type="NCBIfam" id="NF038110">
    <property type="entry name" value="Lys_methyl_FliB"/>
    <property type="match status" value="1"/>
</dbReference>
<comment type="caution">
    <text evidence="1">The sequence shown here is derived from an EMBL/GenBank/DDBJ whole genome shotgun (WGS) entry which is preliminary data.</text>
</comment>
<sequence>MKMGKFSPVAQAPRYLQQFQCVGSACVENCCTGWQVSIDKPTYQKYQAIKIEPLASLLRQHVQKNSGPVSVSGSYASIALKTEEACPFLDEARLCQIHAGLGAQALSNTCSEYPRIYTLEGVQAGVAASLSCPEAARLALASADAVELDSFTLPFANLSLVPFNRRVGPVAEAEPDLVRRHARLLREALIMVIKHPDLTAAQALVVCGLLLRQVAKVAADVQAQGGDALAADQGMSDAFEQYLNPNFLEHAAAHVESLNIPKELQASLLMGATQKFLADNGGRPSFRALIAEVQAGLQAQSSQGAERLKEFGAAHPHVLKNYLVNSMVVSLFPRNGSAELEADFMALAVRFALIKFYLQALAARADQPFGIDECVRVTYVVVRNIEHNRRFMPMVLQSLRDNDALRMEVLATLVG</sequence>
<name>A0ABT5KJV0_9BURK</name>
<protein>
    <submittedName>
        <fullName evidence="1">Flagellin lysine-N-methylase</fullName>
        <ecNumber evidence="1">2.1.1.-</ecNumber>
    </submittedName>
</protein>
<evidence type="ECO:0000313" key="2">
    <source>
        <dbReference type="Proteomes" id="UP001221189"/>
    </source>
</evidence>
<dbReference type="GO" id="GO:0008168">
    <property type="term" value="F:methyltransferase activity"/>
    <property type="evidence" value="ECO:0007669"/>
    <property type="project" value="UniProtKB-KW"/>
</dbReference>
<keyword evidence="1" id="KW-0969">Cilium</keyword>
<dbReference type="EC" id="2.1.1.-" evidence="1"/>
<dbReference type="PROSITE" id="PS51257">
    <property type="entry name" value="PROKAR_LIPOPROTEIN"/>
    <property type="match status" value="1"/>
</dbReference>
<dbReference type="RefSeq" id="WP_273601916.1">
    <property type="nucleotide sequence ID" value="NZ_JAQQXT010000014.1"/>
</dbReference>
<dbReference type="EMBL" id="JAQQXT010000014">
    <property type="protein sequence ID" value="MDC8773794.1"/>
    <property type="molecule type" value="Genomic_DNA"/>
</dbReference>
<keyword evidence="1" id="KW-0282">Flagellum</keyword>
<keyword evidence="1" id="KW-0808">Transferase</keyword>
<dbReference type="GO" id="GO:0032259">
    <property type="term" value="P:methylation"/>
    <property type="evidence" value="ECO:0007669"/>
    <property type="project" value="UniProtKB-KW"/>
</dbReference>